<protein>
    <submittedName>
        <fullName evidence="1">DUF4279 domain-containing protein</fullName>
    </submittedName>
</protein>
<evidence type="ECO:0000313" key="2">
    <source>
        <dbReference type="Proteomes" id="UP000624703"/>
    </source>
</evidence>
<proteinExistence type="predicted"/>
<organism evidence="1 2">
    <name type="scientific">Persicirhabdus sediminis</name>
    <dbReference type="NCBI Taxonomy" id="454144"/>
    <lineage>
        <taxon>Bacteria</taxon>
        <taxon>Pseudomonadati</taxon>
        <taxon>Verrucomicrobiota</taxon>
        <taxon>Verrucomicrobiia</taxon>
        <taxon>Verrucomicrobiales</taxon>
        <taxon>Verrucomicrobiaceae</taxon>
        <taxon>Persicirhabdus</taxon>
    </lineage>
</organism>
<dbReference type="RefSeq" id="WP_200310081.1">
    <property type="nucleotide sequence ID" value="NZ_JAENIM010000014.1"/>
</dbReference>
<sequence length="132" mass="15065">METEDEYVASATLMILGEDLDPSKVTAWLELEPSKSWRRGEEKELAPGNFYEWGGWKCFSEQSDDTLEEKIESWLVLLQGRNKEFSKMNSLGWRCSIDCFLAFDSVSSLSVSPDLTRRISELGLTLDICLNN</sequence>
<evidence type="ECO:0000313" key="1">
    <source>
        <dbReference type="EMBL" id="MBK1790038.1"/>
    </source>
</evidence>
<dbReference type="Pfam" id="PF14106">
    <property type="entry name" value="DUF4279"/>
    <property type="match status" value="1"/>
</dbReference>
<accession>A0A8J7SKX4</accession>
<gene>
    <name evidence="1" type="ORF">JIN82_02585</name>
</gene>
<keyword evidence="2" id="KW-1185">Reference proteome</keyword>
<reference evidence="1" key="1">
    <citation type="submission" date="2021-01" db="EMBL/GenBank/DDBJ databases">
        <title>Modified the classification status of verrucomicrobia.</title>
        <authorList>
            <person name="Feng X."/>
        </authorList>
    </citation>
    <scope>NUCLEOTIDE SEQUENCE</scope>
    <source>
        <strain evidence="1">_KCTC 22039</strain>
    </source>
</reference>
<dbReference type="AlphaFoldDB" id="A0A8J7SKX4"/>
<dbReference type="Proteomes" id="UP000624703">
    <property type="component" value="Unassembled WGS sequence"/>
</dbReference>
<comment type="caution">
    <text evidence="1">The sequence shown here is derived from an EMBL/GenBank/DDBJ whole genome shotgun (WGS) entry which is preliminary data.</text>
</comment>
<dbReference type="InterPro" id="IPR025459">
    <property type="entry name" value="DUF4279"/>
</dbReference>
<dbReference type="EMBL" id="JAENIM010000014">
    <property type="protein sequence ID" value="MBK1790038.1"/>
    <property type="molecule type" value="Genomic_DNA"/>
</dbReference>
<name>A0A8J7SKX4_9BACT</name>